<evidence type="ECO:0000256" key="1">
    <source>
        <dbReference type="ARBA" id="ARBA00004141"/>
    </source>
</evidence>
<keyword evidence="4 6" id="KW-0472">Membrane</keyword>
<evidence type="ECO:0000256" key="3">
    <source>
        <dbReference type="ARBA" id="ARBA00022989"/>
    </source>
</evidence>
<proteinExistence type="predicted"/>
<comment type="subcellular location">
    <subcellularLocation>
        <location evidence="1">Membrane</location>
        <topology evidence="1">Multi-pass membrane protein</topology>
    </subcellularLocation>
</comment>
<evidence type="ECO:0000256" key="4">
    <source>
        <dbReference type="ARBA" id="ARBA00023136"/>
    </source>
</evidence>
<evidence type="ECO:0000256" key="6">
    <source>
        <dbReference type="SAM" id="Phobius"/>
    </source>
</evidence>
<dbReference type="AlphaFoldDB" id="A0A813BGQ1"/>
<dbReference type="GO" id="GO:0001518">
    <property type="term" value="C:voltage-gated sodium channel complex"/>
    <property type="evidence" value="ECO:0007669"/>
    <property type="project" value="TreeGrafter"/>
</dbReference>
<dbReference type="SUPFAM" id="SSF81324">
    <property type="entry name" value="Voltage-gated potassium channels"/>
    <property type="match status" value="1"/>
</dbReference>
<evidence type="ECO:0000256" key="2">
    <source>
        <dbReference type="ARBA" id="ARBA00022692"/>
    </source>
</evidence>
<comment type="caution">
    <text evidence="8">The sequence shown here is derived from an EMBL/GenBank/DDBJ whole genome shotgun (WGS) entry which is preliminary data.</text>
</comment>
<evidence type="ECO:0000256" key="5">
    <source>
        <dbReference type="SAM" id="MobiDB-lite"/>
    </source>
</evidence>
<dbReference type="InterPro" id="IPR027359">
    <property type="entry name" value="Volt_channel_dom_sf"/>
</dbReference>
<evidence type="ECO:0000313" key="8">
    <source>
        <dbReference type="EMBL" id="CAE7904147.1"/>
    </source>
</evidence>
<gene>
    <name evidence="8" type="ORF">SNEC2469_LOCUS30549</name>
</gene>
<name>A0A813BGQ1_9DINO</name>
<dbReference type="Proteomes" id="UP000601435">
    <property type="component" value="Unassembled WGS sequence"/>
</dbReference>
<feature type="domain" description="Ion transport" evidence="7">
    <location>
        <begin position="224"/>
        <end position="390"/>
    </location>
</feature>
<keyword evidence="9" id="KW-1185">Reference proteome</keyword>
<reference evidence="8" key="1">
    <citation type="submission" date="2021-02" db="EMBL/GenBank/DDBJ databases">
        <authorList>
            <person name="Dougan E. K."/>
            <person name="Rhodes N."/>
            <person name="Thang M."/>
            <person name="Chan C."/>
        </authorList>
    </citation>
    <scope>NUCLEOTIDE SEQUENCE</scope>
</reference>
<keyword evidence="2 6" id="KW-0812">Transmembrane</keyword>
<protein>
    <recommendedName>
        <fullName evidence="7">Ion transport domain-containing protein</fullName>
    </recommendedName>
</protein>
<dbReference type="PANTHER" id="PTHR10037:SF62">
    <property type="entry name" value="SODIUM CHANNEL PROTEIN 60E"/>
    <property type="match status" value="1"/>
</dbReference>
<feature type="transmembrane region" description="Helical" evidence="6">
    <location>
        <begin position="255"/>
        <end position="276"/>
    </location>
</feature>
<evidence type="ECO:0000259" key="7">
    <source>
        <dbReference type="Pfam" id="PF00520"/>
    </source>
</evidence>
<dbReference type="InterPro" id="IPR043203">
    <property type="entry name" value="VGCC_Ca_Na"/>
</dbReference>
<sequence length="412" mass="44887">MAHVLNDAVEVPRPSPSALSFKCEEDVLPEAPHSSASSYPGAAFSGSSTGAIAATPPWQTLMAAQHDEIMKTLLRQEVLLQVVASKASKPGFPIYGQGNAEWVGRVLSNESPKAPSARTSRSKGASSDGEDATHFPSSSSLYPHQSSSPSPYVDIEETPKQKKPKFFQSFSGFDMGLRQAAAEADGTRHRRKFASIKLAGKDSEASHTSVSRYRRWLAALVSSNAFDIFFGIVVLVNAVFIGWETREAIADPNTPSTVVLVSHFVFLALFSTELLMRLCAFGLSIYCDGDACWCILDSFIVITSLFQLVDDVIFLAGAEPEDNGAGPVQIIKAFRLLRVARIAKAVRLMKIFRFVTALRTLVTSIFHTLKSLFWALMLLFLIVYVFGILFSLAVNDHINAGGDLVLNGQDME</sequence>
<dbReference type="PANTHER" id="PTHR10037">
    <property type="entry name" value="VOLTAGE-GATED CATION CHANNEL CALCIUM AND SODIUM"/>
    <property type="match status" value="1"/>
</dbReference>
<keyword evidence="3 6" id="KW-1133">Transmembrane helix</keyword>
<dbReference type="OrthoDB" id="416585at2759"/>
<dbReference type="Pfam" id="PF00520">
    <property type="entry name" value="Ion_trans"/>
    <property type="match status" value="1"/>
</dbReference>
<feature type="non-terminal residue" evidence="8">
    <location>
        <position position="412"/>
    </location>
</feature>
<dbReference type="Gene3D" id="1.20.120.350">
    <property type="entry name" value="Voltage-gated potassium channels. Chain C"/>
    <property type="match status" value="1"/>
</dbReference>
<organism evidence="8 9">
    <name type="scientific">Symbiodinium necroappetens</name>
    <dbReference type="NCBI Taxonomy" id="1628268"/>
    <lineage>
        <taxon>Eukaryota</taxon>
        <taxon>Sar</taxon>
        <taxon>Alveolata</taxon>
        <taxon>Dinophyceae</taxon>
        <taxon>Suessiales</taxon>
        <taxon>Symbiodiniaceae</taxon>
        <taxon>Symbiodinium</taxon>
    </lineage>
</organism>
<feature type="region of interest" description="Disordered" evidence="5">
    <location>
        <begin position="110"/>
        <end position="158"/>
    </location>
</feature>
<evidence type="ECO:0000313" key="9">
    <source>
        <dbReference type="Proteomes" id="UP000601435"/>
    </source>
</evidence>
<dbReference type="EMBL" id="CAJNJA010071522">
    <property type="protein sequence ID" value="CAE7904147.1"/>
    <property type="molecule type" value="Genomic_DNA"/>
</dbReference>
<feature type="transmembrane region" description="Helical" evidence="6">
    <location>
        <begin position="373"/>
        <end position="394"/>
    </location>
</feature>
<feature type="transmembrane region" description="Helical" evidence="6">
    <location>
        <begin position="216"/>
        <end position="243"/>
    </location>
</feature>
<dbReference type="GO" id="GO:0005248">
    <property type="term" value="F:voltage-gated sodium channel activity"/>
    <property type="evidence" value="ECO:0007669"/>
    <property type="project" value="TreeGrafter"/>
</dbReference>
<accession>A0A813BGQ1</accession>
<feature type="compositionally biased region" description="Low complexity" evidence="5">
    <location>
        <begin position="136"/>
        <end position="151"/>
    </location>
</feature>
<dbReference type="InterPro" id="IPR005821">
    <property type="entry name" value="Ion_trans_dom"/>
</dbReference>